<dbReference type="EMBL" id="JAVYJV010000001">
    <property type="protein sequence ID" value="KAK4380430.1"/>
    <property type="molecule type" value="Genomic_DNA"/>
</dbReference>
<proteinExistence type="predicted"/>
<dbReference type="Proteomes" id="UP001291623">
    <property type="component" value="Unassembled WGS sequence"/>
</dbReference>
<keyword evidence="4" id="KW-1185">Reference proteome</keyword>
<feature type="coiled-coil region" evidence="1">
    <location>
        <begin position="100"/>
        <end position="127"/>
    </location>
</feature>
<name>A0AAE1T1M4_9SOLA</name>
<organism evidence="3 4">
    <name type="scientific">Anisodus tanguticus</name>
    <dbReference type="NCBI Taxonomy" id="243964"/>
    <lineage>
        <taxon>Eukaryota</taxon>
        <taxon>Viridiplantae</taxon>
        <taxon>Streptophyta</taxon>
        <taxon>Embryophyta</taxon>
        <taxon>Tracheophyta</taxon>
        <taxon>Spermatophyta</taxon>
        <taxon>Magnoliopsida</taxon>
        <taxon>eudicotyledons</taxon>
        <taxon>Gunneridae</taxon>
        <taxon>Pentapetalae</taxon>
        <taxon>asterids</taxon>
        <taxon>lamiids</taxon>
        <taxon>Solanales</taxon>
        <taxon>Solanaceae</taxon>
        <taxon>Solanoideae</taxon>
        <taxon>Hyoscyameae</taxon>
        <taxon>Anisodus</taxon>
    </lineage>
</organism>
<comment type="caution">
    <text evidence="3">The sequence shown here is derived from an EMBL/GenBank/DDBJ whole genome shotgun (WGS) entry which is preliminary data.</text>
</comment>
<feature type="region of interest" description="Disordered" evidence="2">
    <location>
        <begin position="142"/>
        <end position="166"/>
    </location>
</feature>
<keyword evidence="1" id="KW-0175">Coiled coil</keyword>
<evidence type="ECO:0000256" key="2">
    <source>
        <dbReference type="SAM" id="MobiDB-lite"/>
    </source>
</evidence>
<feature type="compositionally biased region" description="Basic and acidic residues" evidence="2">
    <location>
        <begin position="142"/>
        <end position="153"/>
    </location>
</feature>
<evidence type="ECO:0000313" key="3">
    <source>
        <dbReference type="EMBL" id="KAK4380430.1"/>
    </source>
</evidence>
<gene>
    <name evidence="3" type="ORF">RND71_002292</name>
</gene>
<reference evidence="3" key="1">
    <citation type="submission" date="2023-12" db="EMBL/GenBank/DDBJ databases">
        <title>Genome assembly of Anisodus tanguticus.</title>
        <authorList>
            <person name="Wang Y.-J."/>
        </authorList>
    </citation>
    <scope>NUCLEOTIDE SEQUENCE</scope>
    <source>
        <strain evidence="3">KB-2021</strain>
        <tissue evidence="3">Leaf</tissue>
    </source>
</reference>
<dbReference type="AlphaFoldDB" id="A0AAE1T1M4"/>
<evidence type="ECO:0000313" key="4">
    <source>
        <dbReference type="Proteomes" id="UP001291623"/>
    </source>
</evidence>
<evidence type="ECO:0000256" key="1">
    <source>
        <dbReference type="SAM" id="Coils"/>
    </source>
</evidence>
<sequence>MSISNFDVYLKSIDEFLGKSRRQILLWNLIFHPLFAHVDDKNTASGTKGGSSGSPVIDWQGKAVCLKCWEQVIKCIWYFLAFRANEDSFEALFQLLDDLKKDDLSLNDITEEELAKLQRELEEDRKDDELVVEINSIANEKIDSNAEDEKAVTEDDNEDDKGGTVP</sequence>
<protein>
    <submittedName>
        <fullName evidence="3">Uncharacterized protein</fullName>
    </submittedName>
</protein>
<accession>A0AAE1T1M4</accession>